<evidence type="ECO:0000256" key="1">
    <source>
        <dbReference type="ARBA" id="ARBA00023067"/>
    </source>
</evidence>
<evidence type="ECO:0000313" key="5">
    <source>
        <dbReference type="Proteomes" id="UP001521931"/>
    </source>
</evidence>
<gene>
    <name evidence="4" type="ORF">MHL29_03555</name>
</gene>
<evidence type="ECO:0000256" key="3">
    <source>
        <dbReference type="RuleBase" id="RU003939"/>
    </source>
</evidence>
<dbReference type="PANTHER" id="PTHR33175">
    <property type="entry name" value="DNA-BINDING PROTEIN HU"/>
    <property type="match status" value="1"/>
</dbReference>
<comment type="similarity">
    <text evidence="3">Belongs to the bacterial histone-like protein family.</text>
</comment>
<keyword evidence="2 4" id="KW-0238">DNA-binding</keyword>
<comment type="caution">
    <text evidence="4">The sequence shown here is derived from an EMBL/GenBank/DDBJ whole genome shotgun (WGS) entry which is preliminary data.</text>
</comment>
<dbReference type="Gene3D" id="4.10.520.10">
    <property type="entry name" value="IHF-like DNA-binding proteins"/>
    <property type="match status" value="1"/>
</dbReference>
<dbReference type="Pfam" id="PF00216">
    <property type="entry name" value="Bac_DNA_binding"/>
    <property type="match status" value="1"/>
</dbReference>
<accession>A0ABS9PZA3</accession>
<dbReference type="InterPro" id="IPR000119">
    <property type="entry name" value="Hist_DNA-bd"/>
</dbReference>
<protein>
    <submittedName>
        <fullName evidence="4">HU family DNA-binding protein</fullName>
    </submittedName>
</protein>
<evidence type="ECO:0000256" key="2">
    <source>
        <dbReference type="ARBA" id="ARBA00023125"/>
    </source>
</evidence>
<dbReference type="PRINTS" id="PR01727">
    <property type="entry name" value="DNABINDINGHU"/>
</dbReference>
<dbReference type="RefSeq" id="WP_239262296.1">
    <property type="nucleotide sequence ID" value="NZ_JAKRCV010000006.1"/>
</dbReference>
<dbReference type="CDD" id="cd14435">
    <property type="entry name" value="SPO1_TF1_like"/>
    <property type="match status" value="1"/>
</dbReference>
<dbReference type="SMART" id="SM00411">
    <property type="entry name" value="BHL"/>
    <property type="match status" value="1"/>
</dbReference>
<proteinExistence type="inferred from homology"/>
<sequence>MNRSELVYEISKRTATTPNDVNGVLDALGDLMRECAADGSKLQIAGLLTLERVERAARTGRNPRTGEAIEIPAQPLVKLTPGSTLKAAAKGER</sequence>
<dbReference type="EMBL" id="JAKRCV010000006">
    <property type="protein sequence ID" value="MCG7320972.1"/>
    <property type="molecule type" value="Genomic_DNA"/>
</dbReference>
<dbReference type="GO" id="GO:0003677">
    <property type="term" value="F:DNA binding"/>
    <property type="evidence" value="ECO:0007669"/>
    <property type="project" value="UniProtKB-KW"/>
</dbReference>
<organism evidence="4 5">
    <name type="scientific">Arsenicicoccus bolidensis</name>
    <dbReference type="NCBI Taxonomy" id="229480"/>
    <lineage>
        <taxon>Bacteria</taxon>
        <taxon>Bacillati</taxon>
        <taxon>Actinomycetota</taxon>
        <taxon>Actinomycetes</taxon>
        <taxon>Micrococcales</taxon>
        <taxon>Intrasporangiaceae</taxon>
        <taxon>Arsenicicoccus</taxon>
    </lineage>
</organism>
<dbReference type="Proteomes" id="UP001521931">
    <property type="component" value="Unassembled WGS sequence"/>
</dbReference>
<keyword evidence="1" id="KW-0226">DNA condensation</keyword>
<name>A0ABS9PZA3_9MICO</name>
<dbReference type="SUPFAM" id="SSF47729">
    <property type="entry name" value="IHF-like DNA-binding proteins"/>
    <property type="match status" value="1"/>
</dbReference>
<evidence type="ECO:0000313" key="4">
    <source>
        <dbReference type="EMBL" id="MCG7320972.1"/>
    </source>
</evidence>
<dbReference type="InterPro" id="IPR010992">
    <property type="entry name" value="IHF-like_DNA-bd_dom_sf"/>
</dbReference>
<keyword evidence="5" id="KW-1185">Reference proteome</keyword>
<dbReference type="PANTHER" id="PTHR33175:SF3">
    <property type="entry name" value="DNA-BINDING PROTEIN HU-BETA"/>
    <property type="match status" value="1"/>
</dbReference>
<reference evidence="4 5" key="1">
    <citation type="submission" date="2022-02" db="EMBL/GenBank/DDBJ databases">
        <title>Uncovering new skin microbiome diversity through culturing and metagenomics.</title>
        <authorList>
            <person name="Conlan S."/>
            <person name="Deming C."/>
            <person name="Nisc Comparative Sequencing Program N."/>
            <person name="Segre J.A."/>
        </authorList>
    </citation>
    <scope>NUCLEOTIDE SEQUENCE [LARGE SCALE GENOMIC DNA]</scope>
    <source>
        <strain evidence="4 5">ACRQZ</strain>
    </source>
</reference>